<dbReference type="NCBIfam" id="TIGR01573">
    <property type="entry name" value="cas2"/>
    <property type="match status" value="1"/>
</dbReference>
<dbReference type="HAMAP" id="MF_01471">
    <property type="entry name" value="Cas2"/>
    <property type="match status" value="1"/>
</dbReference>
<comment type="caution">
    <text evidence="8">The sequence shown here is derived from an EMBL/GenBank/DDBJ whole genome shotgun (WGS) entry which is preliminary data.</text>
</comment>
<keyword evidence="7" id="KW-0051">Antiviral defense</keyword>
<dbReference type="InterPro" id="IPR019199">
    <property type="entry name" value="Virulence_VapD/CRISPR_Cas2"/>
</dbReference>
<dbReference type="Pfam" id="PF09827">
    <property type="entry name" value="CRISPR_Cas2"/>
    <property type="match status" value="1"/>
</dbReference>
<evidence type="ECO:0000313" key="8">
    <source>
        <dbReference type="EMBL" id="KUG16185.1"/>
    </source>
</evidence>
<organism evidence="8">
    <name type="scientific">hydrocarbon metagenome</name>
    <dbReference type="NCBI Taxonomy" id="938273"/>
    <lineage>
        <taxon>unclassified sequences</taxon>
        <taxon>metagenomes</taxon>
        <taxon>ecological metagenomes</taxon>
    </lineage>
</organism>
<protein>
    <submittedName>
        <fullName evidence="8">Crispr-associated protein cas2</fullName>
    </submittedName>
</protein>
<dbReference type="GO" id="GO:0046872">
    <property type="term" value="F:metal ion binding"/>
    <property type="evidence" value="ECO:0007669"/>
    <property type="project" value="UniProtKB-KW"/>
</dbReference>
<proteinExistence type="inferred from homology"/>
<gene>
    <name evidence="8" type="ORF">ASZ90_014166</name>
</gene>
<sequence>MLVWVIYDISENRYRSRVAKICKNYGLFRVQKSAFLGDLNRNESDSLTLECEAIIDESDSVYVFPMCEDCFDKIKLIGAGFDRELVSGMTITKVF</sequence>
<dbReference type="CDD" id="cd09725">
    <property type="entry name" value="Cas2_I_II_III"/>
    <property type="match status" value="1"/>
</dbReference>
<evidence type="ECO:0000256" key="4">
    <source>
        <dbReference type="ARBA" id="ARBA00022759"/>
    </source>
</evidence>
<dbReference type="GO" id="GO:0004521">
    <property type="term" value="F:RNA endonuclease activity"/>
    <property type="evidence" value="ECO:0007669"/>
    <property type="project" value="InterPro"/>
</dbReference>
<keyword evidence="4" id="KW-0255">Endonuclease</keyword>
<dbReference type="Gene3D" id="3.30.70.240">
    <property type="match status" value="1"/>
</dbReference>
<evidence type="ECO:0000256" key="7">
    <source>
        <dbReference type="ARBA" id="ARBA00023118"/>
    </source>
</evidence>
<evidence type="ECO:0000256" key="2">
    <source>
        <dbReference type="ARBA" id="ARBA00022722"/>
    </source>
</evidence>
<keyword evidence="2" id="KW-0540">Nuclease</keyword>
<dbReference type="PANTHER" id="PTHR34405:SF3">
    <property type="entry name" value="CRISPR-ASSOCIATED ENDORIBONUCLEASE CAS2 3"/>
    <property type="match status" value="1"/>
</dbReference>
<reference evidence="8" key="1">
    <citation type="journal article" date="2015" name="Proc. Natl. Acad. Sci. U.S.A.">
        <title>Networks of energetic and metabolic interactions define dynamics in microbial communities.</title>
        <authorList>
            <person name="Embree M."/>
            <person name="Liu J.K."/>
            <person name="Al-Bassam M.M."/>
            <person name="Zengler K."/>
        </authorList>
    </citation>
    <scope>NUCLEOTIDE SEQUENCE</scope>
</reference>
<dbReference type="SUPFAM" id="SSF143430">
    <property type="entry name" value="TTP0101/SSO1404-like"/>
    <property type="match status" value="1"/>
</dbReference>
<dbReference type="InterPro" id="IPR021127">
    <property type="entry name" value="CRISPR_associated_Cas2"/>
</dbReference>
<dbReference type="GO" id="GO:0043571">
    <property type="term" value="P:maintenance of CRISPR repeat elements"/>
    <property type="evidence" value="ECO:0007669"/>
    <property type="project" value="InterPro"/>
</dbReference>
<evidence type="ECO:0000256" key="3">
    <source>
        <dbReference type="ARBA" id="ARBA00022723"/>
    </source>
</evidence>
<accession>A0A0W8F5N0</accession>
<evidence type="ECO:0000256" key="5">
    <source>
        <dbReference type="ARBA" id="ARBA00022801"/>
    </source>
</evidence>
<dbReference type="PANTHER" id="PTHR34405">
    <property type="entry name" value="CRISPR-ASSOCIATED ENDORIBONUCLEASE CAS2"/>
    <property type="match status" value="1"/>
</dbReference>
<keyword evidence="3" id="KW-0479">Metal-binding</keyword>
<dbReference type="GO" id="GO:0051607">
    <property type="term" value="P:defense response to virus"/>
    <property type="evidence" value="ECO:0007669"/>
    <property type="project" value="UniProtKB-KW"/>
</dbReference>
<dbReference type="AlphaFoldDB" id="A0A0W8F5N0"/>
<evidence type="ECO:0000256" key="6">
    <source>
        <dbReference type="ARBA" id="ARBA00022842"/>
    </source>
</evidence>
<comment type="cofactor">
    <cofactor evidence="1">
        <name>Mg(2+)</name>
        <dbReference type="ChEBI" id="CHEBI:18420"/>
    </cofactor>
</comment>
<dbReference type="GO" id="GO:0016787">
    <property type="term" value="F:hydrolase activity"/>
    <property type="evidence" value="ECO:0007669"/>
    <property type="project" value="UniProtKB-KW"/>
</dbReference>
<keyword evidence="6" id="KW-0460">Magnesium</keyword>
<evidence type="ECO:0000256" key="1">
    <source>
        <dbReference type="ARBA" id="ARBA00001946"/>
    </source>
</evidence>
<dbReference type="EMBL" id="LNQE01001511">
    <property type="protein sequence ID" value="KUG16185.1"/>
    <property type="molecule type" value="Genomic_DNA"/>
</dbReference>
<name>A0A0W8F5N0_9ZZZZ</name>
<keyword evidence="5" id="KW-0378">Hydrolase</keyword>